<organism evidence="4 5">
    <name type="scientific">Palleronia abyssalis</name>
    <dbReference type="NCBI Taxonomy" id="1501240"/>
    <lineage>
        <taxon>Bacteria</taxon>
        <taxon>Pseudomonadati</taxon>
        <taxon>Pseudomonadota</taxon>
        <taxon>Alphaproteobacteria</taxon>
        <taxon>Rhodobacterales</taxon>
        <taxon>Roseobacteraceae</taxon>
        <taxon>Palleronia</taxon>
    </lineage>
</organism>
<dbReference type="SUPFAM" id="SSF47090">
    <property type="entry name" value="PGBD-like"/>
    <property type="match status" value="1"/>
</dbReference>
<dbReference type="Gene3D" id="1.10.101.10">
    <property type="entry name" value="PGBD-like superfamily/PGBD"/>
    <property type="match status" value="1"/>
</dbReference>
<dbReference type="EMBL" id="ONZF01000011">
    <property type="protein sequence ID" value="SPJ25755.1"/>
    <property type="molecule type" value="Genomic_DNA"/>
</dbReference>
<dbReference type="SUPFAM" id="SSF50494">
    <property type="entry name" value="Trypsin-like serine proteases"/>
    <property type="match status" value="1"/>
</dbReference>
<dbReference type="Proteomes" id="UP000244912">
    <property type="component" value="Unassembled WGS sequence"/>
</dbReference>
<dbReference type="InterPro" id="IPR036366">
    <property type="entry name" value="PGBDSf"/>
</dbReference>
<evidence type="ECO:0000259" key="3">
    <source>
        <dbReference type="Pfam" id="PF01471"/>
    </source>
</evidence>
<dbReference type="InterPro" id="IPR036365">
    <property type="entry name" value="PGBD-like_sf"/>
</dbReference>
<evidence type="ECO:0000313" key="4">
    <source>
        <dbReference type="EMBL" id="SPJ25755.1"/>
    </source>
</evidence>
<feature type="region of interest" description="Disordered" evidence="1">
    <location>
        <begin position="119"/>
        <end position="154"/>
    </location>
</feature>
<accession>A0A2R8C002</accession>
<feature type="domain" description="Peptidoglycan binding-like" evidence="3">
    <location>
        <begin position="154"/>
        <end position="207"/>
    </location>
</feature>
<dbReference type="Pfam" id="PF13365">
    <property type="entry name" value="Trypsin_2"/>
    <property type="match status" value="1"/>
</dbReference>
<feature type="compositionally biased region" description="Basic and acidic residues" evidence="1">
    <location>
        <begin position="143"/>
        <end position="154"/>
    </location>
</feature>
<dbReference type="Pfam" id="PF01471">
    <property type="entry name" value="PG_binding_1"/>
    <property type="match status" value="1"/>
</dbReference>
<dbReference type="InterPro" id="IPR002477">
    <property type="entry name" value="Peptidoglycan-bd-like"/>
</dbReference>
<protein>
    <recommendedName>
        <fullName evidence="3">Peptidoglycan binding-like domain-containing protein</fullName>
    </recommendedName>
</protein>
<feature type="signal peptide" evidence="2">
    <location>
        <begin position="1"/>
        <end position="22"/>
    </location>
</feature>
<keyword evidence="2" id="KW-0732">Signal</keyword>
<dbReference type="RefSeq" id="WP_146190525.1">
    <property type="nucleotide sequence ID" value="NZ_ONZF01000011.1"/>
</dbReference>
<dbReference type="InterPro" id="IPR009003">
    <property type="entry name" value="Peptidase_S1_PA"/>
</dbReference>
<dbReference type="Gene3D" id="2.40.10.120">
    <property type="match status" value="1"/>
</dbReference>
<dbReference type="AlphaFoldDB" id="A0A2R8C002"/>
<reference evidence="4 5" key="1">
    <citation type="submission" date="2018-03" db="EMBL/GenBank/DDBJ databases">
        <authorList>
            <person name="Keele B.F."/>
        </authorList>
    </citation>
    <scope>NUCLEOTIDE SEQUENCE [LARGE SCALE GENOMIC DNA]</scope>
    <source>
        <strain evidence="4 5">CECT 8504</strain>
    </source>
</reference>
<evidence type="ECO:0000313" key="5">
    <source>
        <dbReference type="Proteomes" id="UP000244912"/>
    </source>
</evidence>
<evidence type="ECO:0000256" key="1">
    <source>
        <dbReference type="SAM" id="MobiDB-lite"/>
    </source>
</evidence>
<feature type="chain" id="PRO_5015339302" description="Peptidoglycan binding-like domain-containing protein" evidence="2">
    <location>
        <begin position="23"/>
        <end position="581"/>
    </location>
</feature>
<proteinExistence type="predicted"/>
<gene>
    <name evidence="4" type="ORF">PAA8504_03606</name>
</gene>
<name>A0A2R8C002_9RHOB</name>
<keyword evidence="5" id="KW-1185">Reference proteome</keyword>
<sequence length="581" mass="62927">MIFKSRKALALLLATTATPAVAQQVWLQVEAQGTRERAIDTAQDYAAQIEDVHTLEIVGSSYYAIALGPFTENEAAARRRELRARGLIPGDSYTAESEAYGAVVWPVEADAATILAQNESETQTDAQAVSESEPAPEPDETPAEARRSEQALTREDREEIQIALRWKGYYDAAIDAAFGRGTRASMAAWQAEKGYDETGVLTTRQRAELLREYNAVLEGLGLEPVTDTRAGITVVVPSDLVAFDRYDPPFAHYEGVDGAEVEAKVLLISQEGERADLYGLYDIMQTLEIVPREGERERRESGFTLIGRGDGIVSQTEARLEDGQIKGFTLIWPANDEDRRTRVIDEMIDSFETTTSAVLPDVIGEPTEDQSVDLLAGLRIRTPAVVRSGFYVSRRGEVLTTADAVDQCERITLDDDIEATVDSVDADAGLALLTPAQALAPRQHATFLDGVPRLNTEVILSGYSFDGQLGAPSLTYGTLVAMTGLDGDEDLRRYDLSSRSGDAGGPVFDRGGSVLGMLRSAPETGRNLPDGVSFATDVDAIRDFLTGAGVMAETGSAGADLPRGQMERRATDMTVLVGCWK</sequence>
<evidence type="ECO:0000256" key="2">
    <source>
        <dbReference type="SAM" id="SignalP"/>
    </source>
</evidence>
<dbReference type="OrthoDB" id="6810892at2"/>